<reference evidence="1" key="1">
    <citation type="journal article" date="2013" name="Environ. Microbiol.">
        <title>Microbiota from the distal guts of lean and obese adolescents exhibit partial functional redundancy besides clear differences in community structure.</title>
        <authorList>
            <person name="Ferrer M."/>
            <person name="Ruiz A."/>
            <person name="Lanza F."/>
            <person name="Haange S.B."/>
            <person name="Oberbach A."/>
            <person name="Till H."/>
            <person name="Bargiela R."/>
            <person name="Campoy C."/>
            <person name="Segura M.T."/>
            <person name="Richter M."/>
            <person name="von Bergen M."/>
            <person name="Seifert J."/>
            <person name="Suarez A."/>
        </authorList>
    </citation>
    <scope>NUCLEOTIDE SEQUENCE</scope>
</reference>
<sequence>MSKYRFNISDYHAIENADILVDGITVLAGPNGSGKSTISKWLYYMVDVATRFDEYVGKGVNDEFKHSLQILARAIREIWGYRSSRSEILTLSANIDALKKEINVGAAVDEVAEKYNSIVAEFTEQVRPEFLSDDVFVLRKVRVINYLKQLIEDSDNIETFDNFEKKMFQQTD</sequence>
<accession>K1TMK0</accession>
<organism evidence="1">
    <name type="scientific">human gut metagenome</name>
    <dbReference type="NCBI Taxonomy" id="408170"/>
    <lineage>
        <taxon>unclassified sequences</taxon>
        <taxon>metagenomes</taxon>
        <taxon>organismal metagenomes</taxon>
    </lineage>
</organism>
<dbReference type="SUPFAM" id="SSF52540">
    <property type="entry name" value="P-loop containing nucleoside triphosphate hydrolases"/>
    <property type="match status" value="1"/>
</dbReference>
<protein>
    <submittedName>
        <fullName evidence="1">Uncharacterized protein</fullName>
    </submittedName>
</protein>
<dbReference type="InterPro" id="IPR027417">
    <property type="entry name" value="P-loop_NTPase"/>
</dbReference>
<dbReference type="EMBL" id="AJWY01005734">
    <property type="protein sequence ID" value="EKC68829.1"/>
    <property type="molecule type" value="Genomic_DNA"/>
</dbReference>
<comment type="caution">
    <text evidence="1">The sequence shown here is derived from an EMBL/GenBank/DDBJ whole genome shotgun (WGS) entry which is preliminary data.</text>
</comment>
<dbReference type="AlphaFoldDB" id="K1TMK0"/>
<dbReference type="Gene3D" id="3.40.50.300">
    <property type="entry name" value="P-loop containing nucleotide triphosphate hydrolases"/>
    <property type="match status" value="1"/>
</dbReference>
<evidence type="ECO:0000313" key="1">
    <source>
        <dbReference type="EMBL" id="EKC68829.1"/>
    </source>
</evidence>
<name>K1TMK0_9ZZZZ</name>
<feature type="non-terminal residue" evidence="1">
    <location>
        <position position="172"/>
    </location>
</feature>
<gene>
    <name evidence="1" type="ORF">LEA_08595</name>
</gene>
<proteinExistence type="predicted"/>